<gene>
    <name evidence="1" type="ORF">MILVUS5_LOCUS37396</name>
</gene>
<name>A0ACB0LYS6_TRIPR</name>
<reference evidence="1" key="1">
    <citation type="submission" date="2023-10" db="EMBL/GenBank/DDBJ databases">
        <authorList>
            <person name="Rodriguez Cubillos JULIANA M."/>
            <person name="De Vega J."/>
        </authorList>
    </citation>
    <scope>NUCLEOTIDE SEQUENCE</scope>
</reference>
<accession>A0ACB0LYS6</accession>
<organism evidence="1 2">
    <name type="scientific">Trifolium pratense</name>
    <name type="common">Red clover</name>
    <dbReference type="NCBI Taxonomy" id="57577"/>
    <lineage>
        <taxon>Eukaryota</taxon>
        <taxon>Viridiplantae</taxon>
        <taxon>Streptophyta</taxon>
        <taxon>Embryophyta</taxon>
        <taxon>Tracheophyta</taxon>
        <taxon>Spermatophyta</taxon>
        <taxon>Magnoliopsida</taxon>
        <taxon>eudicotyledons</taxon>
        <taxon>Gunneridae</taxon>
        <taxon>Pentapetalae</taxon>
        <taxon>rosids</taxon>
        <taxon>fabids</taxon>
        <taxon>Fabales</taxon>
        <taxon>Fabaceae</taxon>
        <taxon>Papilionoideae</taxon>
        <taxon>50 kb inversion clade</taxon>
        <taxon>NPAAA clade</taxon>
        <taxon>Hologalegina</taxon>
        <taxon>IRL clade</taxon>
        <taxon>Trifolieae</taxon>
        <taxon>Trifolium</taxon>
    </lineage>
</organism>
<protein>
    <submittedName>
        <fullName evidence="1">Uncharacterized protein</fullName>
    </submittedName>
</protein>
<evidence type="ECO:0000313" key="2">
    <source>
        <dbReference type="Proteomes" id="UP001177021"/>
    </source>
</evidence>
<comment type="caution">
    <text evidence="1">The sequence shown here is derived from an EMBL/GenBank/DDBJ whole genome shotgun (WGS) entry which is preliminary data.</text>
</comment>
<evidence type="ECO:0000313" key="1">
    <source>
        <dbReference type="EMBL" id="CAJ2674035.1"/>
    </source>
</evidence>
<proteinExistence type="predicted"/>
<dbReference type="EMBL" id="CASHSV030000716">
    <property type="protein sequence ID" value="CAJ2674035.1"/>
    <property type="molecule type" value="Genomic_DNA"/>
</dbReference>
<sequence>MKNNKTMKESNNTMKNPAKTRNNTTKSKNSTKNNLAKTKYEEANKKNESEVKRIMRYVQGTMDYGVLFPNNVNNAVNRLGGFSESDWCGDHVDKRSTTGYIFKFLNAPIPWCSKKQPVVSLSSCEAEYIACAFAACQGSKTELSEPIQLLVDNKSAKKRENCAISLP</sequence>
<dbReference type="Proteomes" id="UP001177021">
    <property type="component" value="Unassembled WGS sequence"/>
</dbReference>
<keyword evidence="2" id="KW-1185">Reference proteome</keyword>